<feature type="compositionally biased region" description="Basic and acidic residues" evidence="1">
    <location>
        <begin position="75"/>
        <end position="88"/>
    </location>
</feature>
<organism evidence="2 3">
    <name type="scientific">Conger conger</name>
    <name type="common">Conger eel</name>
    <name type="synonym">Muraena conger</name>
    <dbReference type="NCBI Taxonomy" id="82655"/>
    <lineage>
        <taxon>Eukaryota</taxon>
        <taxon>Metazoa</taxon>
        <taxon>Chordata</taxon>
        <taxon>Craniata</taxon>
        <taxon>Vertebrata</taxon>
        <taxon>Euteleostomi</taxon>
        <taxon>Actinopterygii</taxon>
        <taxon>Neopterygii</taxon>
        <taxon>Teleostei</taxon>
        <taxon>Anguilliformes</taxon>
        <taxon>Congridae</taxon>
        <taxon>Conger</taxon>
    </lineage>
</organism>
<evidence type="ECO:0000256" key="1">
    <source>
        <dbReference type="SAM" id="MobiDB-lite"/>
    </source>
</evidence>
<proteinExistence type="predicted"/>
<feature type="compositionally biased region" description="Basic and acidic residues" evidence="1">
    <location>
        <begin position="15"/>
        <end position="44"/>
    </location>
</feature>
<comment type="caution">
    <text evidence="2">The sequence shown here is derived from an EMBL/GenBank/DDBJ whole genome shotgun (WGS) entry which is preliminary data.</text>
</comment>
<dbReference type="AlphaFoldDB" id="A0A9Q1DCP7"/>
<protein>
    <submittedName>
        <fullName evidence="2">Uncharacterized protein</fullName>
    </submittedName>
</protein>
<dbReference type="EMBL" id="JAFJMO010000010">
    <property type="protein sequence ID" value="KAJ8265740.1"/>
    <property type="molecule type" value="Genomic_DNA"/>
</dbReference>
<reference evidence="2" key="1">
    <citation type="journal article" date="2023" name="Science">
        <title>Genome structures resolve the early diversification of teleost fishes.</title>
        <authorList>
            <person name="Parey E."/>
            <person name="Louis A."/>
            <person name="Montfort J."/>
            <person name="Bouchez O."/>
            <person name="Roques C."/>
            <person name="Iampietro C."/>
            <person name="Lluch J."/>
            <person name="Castinel A."/>
            <person name="Donnadieu C."/>
            <person name="Desvignes T."/>
            <person name="Floi Bucao C."/>
            <person name="Jouanno E."/>
            <person name="Wen M."/>
            <person name="Mejri S."/>
            <person name="Dirks R."/>
            <person name="Jansen H."/>
            <person name="Henkel C."/>
            <person name="Chen W.J."/>
            <person name="Zahm M."/>
            <person name="Cabau C."/>
            <person name="Klopp C."/>
            <person name="Thompson A.W."/>
            <person name="Robinson-Rechavi M."/>
            <person name="Braasch I."/>
            <person name="Lecointre G."/>
            <person name="Bobe J."/>
            <person name="Postlethwait J.H."/>
            <person name="Berthelot C."/>
            <person name="Roest Crollius H."/>
            <person name="Guiguen Y."/>
        </authorList>
    </citation>
    <scope>NUCLEOTIDE SEQUENCE</scope>
    <source>
        <strain evidence="2">Concon-B</strain>
    </source>
</reference>
<gene>
    <name evidence="2" type="ORF">COCON_G00148390</name>
</gene>
<keyword evidence="3" id="KW-1185">Reference proteome</keyword>
<accession>A0A9Q1DCP7</accession>
<evidence type="ECO:0000313" key="3">
    <source>
        <dbReference type="Proteomes" id="UP001152803"/>
    </source>
</evidence>
<evidence type="ECO:0000313" key="2">
    <source>
        <dbReference type="EMBL" id="KAJ8265740.1"/>
    </source>
</evidence>
<feature type="compositionally biased region" description="Basic and acidic residues" evidence="1">
    <location>
        <begin position="51"/>
        <end position="66"/>
    </location>
</feature>
<feature type="region of interest" description="Disordered" evidence="1">
    <location>
        <begin position="1"/>
        <end position="88"/>
    </location>
</feature>
<dbReference type="Proteomes" id="UP001152803">
    <property type="component" value="Unassembled WGS sequence"/>
</dbReference>
<name>A0A9Q1DCP7_CONCO</name>
<sequence>MEEAYTIANQSSQKAADRSKRYHDSKTQPELAKNDKGKLKERHQSASQTQEFHEDSGDEYELRYEPLRGPTVSAERNETSAATKRETPTKTYDLQSAWYTFLLRCPAGMASQMVPVYHAPGLVPWLPPLQPYYFQPPLMYGLQKT</sequence>